<feature type="compositionally biased region" description="Polar residues" evidence="7">
    <location>
        <begin position="152"/>
        <end position="165"/>
    </location>
</feature>
<feature type="region of interest" description="Disordered" evidence="7">
    <location>
        <begin position="277"/>
        <end position="317"/>
    </location>
</feature>
<dbReference type="PANTHER" id="PTHR46543">
    <property type="entry name" value="ZINC FINGER CCHC DOMAIN-CONTAINING PROTEIN 7"/>
    <property type="match status" value="1"/>
</dbReference>
<dbReference type="GO" id="GO:0071036">
    <property type="term" value="P:nuclear polyadenylation-dependent snoRNA catabolic process"/>
    <property type="evidence" value="ECO:0007669"/>
    <property type="project" value="TreeGrafter"/>
</dbReference>
<evidence type="ECO:0000313" key="8">
    <source>
        <dbReference type="EMBL" id="CAI8020119.1"/>
    </source>
</evidence>
<comment type="subcellular location">
    <subcellularLocation>
        <location evidence="1">Nucleus</location>
    </subcellularLocation>
</comment>
<dbReference type="GO" id="GO:0071037">
    <property type="term" value="P:nuclear polyadenylation-dependent snRNA catabolic process"/>
    <property type="evidence" value="ECO:0007669"/>
    <property type="project" value="TreeGrafter"/>
</dbReference>
<sequence>MSSRCPSLFCTYCFQKQHRGQMCHEKWRQYHNTTYSPENSDGGGPPRGLAVIEPRRQRQSRQIFCFNCARKGHFGHLEFCSHIFSVPYINQLNTVIGVSKGAPKGRPLSLTPYIAVYDEINQLSRKRKRGGRRQSDSRGGQGLLGPAPPTTPVMNKNSSRRSGLIQTDKDQTAVRNATEGKQTRERLVCPRTTCDESRLWQIRTFKFATFSLPHPPPPPPPQFFTPPNSSHFNEGDCSITFIQPPPGMSLSEPQRRRNFYHEQRLSVEPRPPNVHYAEQDFPRTPFSPPQTTLLPRNPRNHTHHEDFLGPPPAKLTRRESEPFDQRWFRSNTHDPQFHEQPALPSDGYYHERSPRHVSSPLASFEHRHRLSGSERGFRGSELAVSLMDTRHRRNSYHGGRTSHYGHQ</sequence>
<dbReference type="GO" id="GO:0031499">
    <property type="term" value="C:TRAMP complex"/>
    <property type="evidence" value="ECO:0007669"/>
    <property type="project" value="TreeGrafter"/>
</dbReference>
<evidence type="ECO:0000256" key="3">
    <source>
        <dbReference type="ARBA" id="ARBA00022737"/>
    </source>
</evidence>
<dbReference type="GO" id="GO:0071031">
    <property type="term" value="P:nuclear mRNA surveillance of mRNA 3'-end processing"/>
    <property type="evidence" value="ECO:0007669"/>
    <property type="project" value="TreeGrafter"/>
</dbReference>
<evidence type="ECO:0000256" key="4">
    <source>
        <dbReference type="ARBA" id="ARBA00022771"/>
    </source>
</evidence>
<dbReference type="AlphaFoldDB" id="A0AA35RZJ1"/>
<evidence type="ECO:0000313" key="9">
    <source>
        <dbReference type="Proteomes" id="UP001174909"/>
    </source>
</evidence>
<accession>A0AA35RZJ1</accession>
<evidence type="ECO:0000256" key="1">
    <source>
        <dbReference type="ARBA" id="ARBA00004123"/>
    </source>
</evidence>
<dbReference type="InterPro" id="IPR051644">
    <property type="entry name" value="TRAMP_AT-DNA-binding"/>
</dbReference>
<dbReference type="EMBL" id="CASHTH010001801">
    <property type="protein sequence ID" value="CAI8020119.1"/>
    <property type="molecule type" value="Genomic_DNA"/>
</dbReference>
<keyword evidence="6" id="KW-0539">Nucleus</keyword>
<proteinExistence type="predicted"/>
<evidence type="ECO:0000256" key="2">
    <source>
        <dbReference type="ARBA" id="ARBA00022723"/>
    </source>
</evidence>
<dbReference type="PANTHER" id="PTHR46543:SF1">
    <property type="entry name" value="ZINC FINGER CCHC DOMAIN-CONTAINING PROTEIN 7"/>
    <property type="match status" value="1"/>
</dbReference>
<gene>
    <name evidence="8" type="ORF">GBAR_LOCUS12035</name>
</gene>
<keyword evidence="3" id="KW-0677">Repeat</keyword>
<keyword evidence="4" id="KW-0863">Zinc-finger</keyword>
<dbReference type="GO" id="GO:0071035">
    <property type="term" value="P:nuclear polyadenylation-dependent rRNA catabolic process"/>
    <property type="evidence" value="ECO:0007669"/>
    <property type="project" value="TreeGrafter"/>
</dbReference>
<keyword evidence="2" id="KW-0479">Metal-binding</keyword>
<name>A0AA35RZJ1_GEOBA</name>
<feature type="region of interest" description="Disordered" evidence="7">
    <location>
        <begin position="331"/>
        <end position="355"/>
    </location>
</feature>
<dbReference type="GO" id="GO:0008270">
    <property type="term" value="F:zinc ion binding"/>
    <property type="evidence" value="ECO:0007669"/>
    <property type="project" value="UniProtKB-KW"/>
</dbReference>
<reference evidence="8" key="1">
    <citation type="submission" date="2023-03" db="EMBL/GenBank/DDBJ databases">
        <authorList>
            <person name="Steffen K."/>
            <person name="Cardenas P."/>
        </authorList>
    </citation>
    <scope>NUCLEOTIDE SEQUENCE</scope>
</reference>
<organism evidence="8 9">
    <name type="scientific">Geodia barretti</name>
    <name type="common">Barrett's horny sponge</name>
    <dbReference type="NCBI Taxonomy" id="519541"/>
    <lineage>
        <taxon>Eukaryota</taxon>
        <taxon>Metazoa</taxon>
        <taxon>Porifera</taxon>
        <taxon>Demospongiae</taxon>
        <taxon>Heteroscleromorpha</taxon>
        <taxon>Tetractinellida</taxon>
        <taxon>Astrophorina</taxon>
        <taxon>Geodiidae</taxon>
        <taxon>Geodia</taxon>
    </lineage>
</organism>
<comment type="caution">
    <text evidence="8">The sequence shown here is derived from an EMBL/GenBank/DDBJ whole genome shotgun (WGS) entry which is preliminary data.</text>
</comment>
<dbReference type="GO" id="GO:0071039">
    <property type="term" value="P:nuclear polyadenylation-dependent CUT catabolic process"/>
    <property type="evidence" value="ECO:0007669"/>
    <property type="project" value="TreeGrafter"/>
</dbReference>
<keyword evidence="5" id="KW-0862">Zinc</keyword>
<dbReference type="Gene3D" id="4.10.60.10">
    <property type="entry name" value="Zinc finger, CCHC-type"/>
    <property type="match status" value="1"/>
</dbReference>
<protein>
    <submittedName>
        <fullName evidence="8">Uncharacterized protein</fullName>
    </submittedName>
</protein>
<dbReference type="GO" id="GO:0003723">
    <property type="term" value="F:RNA binding"/>
    <property type="evidence" value="ECO:0007669"/>
    <property type="project" value="TreeGrafter"/>
</dbReference>
<feature type="region of interest" description="Disordered" evidence="7">
    <location>
        <begin position="124"/>
        <end position="183"/>
    </location>
</feature>
<feature type="region of interest" description="Disordered" evidence="7">
    <location>
        <begin position="388"/>
        <end position="407"/>
    </location>
</feature>
<dbReference type="Proteomes" id="UP001174909">
    <property type="component" value="Unassembled WGS sequence"/>
</dbReference>
<evidence type="ECO:0000256" key="5">
    <source>
        <dbReference type="ARBA" id="ARBA00022833"/>
    </source>
</evidence>
<evidence type="ECO:0000256" key="6">
    <source>
        <dbReference type="ARBA" id="ARBA00023242"/>
    </source>
</evidence>
<dbReference type="GO" id="GO:0071038">
    <property type="term" value="P:TRAMP-dependent tRNA surveillance pathway"/>
    <property type="evidence" value="ECO:0007669"/>
    <property type="project" value="TreeGrafter"/>
</dbReference>
<evidence type="ECO:0000256" key="7">
    <source>
        <dbReference type="SAM" id="MobiDB-lite"/>
    </source>
</evidence>
<keyword evidence="9" id="KW-1185">Reference proteome</keyword>